<dbReference type="AlphaFoldDB" id="A0A9D1HU46"/>
<dbReference type="GO" id="GO:0006508">
    <property type="term" value="P:proteolysis"/>
    <property type="evidence" value="ECO:0007669"/>
    <property type="project" value="UniProtKB-KW"/>
</dbReference>
<evidence type="ECO:0000313" key="10">
    <source>
        <dbReference type="Proteomes" id="UP000824087"/>
    </source>
</evidence>
<feature type="transmembrane region" description="Helical" evidence="7">
    <location>
        <begin position="367"/>
        <end position="385"/>
    </location>
</feature>
<evidence type="ECO:0000256" key="4">
    <source>
        <dbReference type="ARBA" id="ARBA00022801"/>
    </source>
</evidence>
<feature type="transmembrane region" description="Helical" evidence="7">
    <location>
        <begin position="261"/>
        <end position="279"/>
    </location>
</feature>
<protein>
    <submittedName>
        <fullName evidence="9">Rhomboid family intramembrane serine protease</fullName>
    </submittedName>
</protein>
<dbReference type="PANTHER" id="PTHR43731:SF14">
    <property type="entry name" value="PRESENILIN-ASSOCIATED RHOMBOID-LIKE PROTEIN, MITOCHONDRIAL"/>
    <property type="match status" value="1"/>
</dbReference>
<feature type="transmembrane region" description="Helical" evidence="7">
    <location>
        <begin position="222"/>
        <end position="249"/>
    </location>
</feature>
<dbReference type="SUPFAM" id="SSF144091">
    <property type="entry name" value="Rhomboid-like"/>
    <property type="match status" value="1"/>
</dbReference>
<feature type="transmembrane region" description="Helical" evidence="7">
    <location>
        <begin position="177"/>
        <end position="197"/>
    </location>
</feature>
<evidence type="ECO:0000259" key="8">
    <source>
        <dbReference type="Pfam" id="PF01694"/>
    </source>
</evidence>
<dbReference type="Gene3D" id="1.20.1540.10">
    <property type="entry name" value="Rhomboid-like"/>
    <property type="match status" value="1"/>
</dbReference>
<name>A0A9D1HU46_9BACT</name>
<keyword evidence="6 7" id="KW-0472">Membrane</keyword>
<dbReference type="GO" id="GO:0004252">
    <property type="term" value="F:serine-type endopeptidase activity"/>
    <property type="evidence" value="ECO:0007669"/>
    <property type="project" value="InterPro"/>
</dbReference>
<dbReference type="InterPro" id="IPR022764">
    <property type="entry name" value="Peptidase_S54_rhomboid_dom"/>
</dbReference>
<keyword evidence="9" id="KW-0645">Protease</keyword>
<dbReference type="PANTHER" id="PTHR43731">
    <property type="entry name" value="RHOMBOID PROTEASE"/>
    <property type="match status" value="1"/>
</dbReference>
<comment type="similarity">
    <text evidence="2">Belongs to the peptidase S54 family.</text>
</comment>
<organism evidence="9 10">
    <name type="scientific">Candidatus Fimihabitans intestinipullorum</name>
    <dbReference type="NCBI Taxonomy" id="2840820"/>
    <lineage>
        <taxon>Bacteria</taxon>
        <taxon>Bacillati</taxon>
        <taxon>Mycoplasmatota</taxon>
        <taxon>Mycoplasmatota incertae sedis</taxon>
        <taxon>Candidatus Fimihabitans</taxon>
    </lineage>
</organism>
<dbReference type="GO" id="GO:0016020">
    <property type="term" value="C:membrane"/>
    <property type="evidence" value="ECO:0007669"/>
    <property type="project" value="UniProtKB-SubCell"/>
</dbReference>
<evidence type="ECO:0000256" key="2">
    <source>
        <dbReference type="ARBA" id="ARBA00009045"/>
    </source>
</evidence>
<dbReference type="InterPro" id="IPR050925">
    <property type="entry name" value="Rhomboid_protease_S54"/>
</dbReference>
<evidence type="ECO:0000256" key="5">
    <source>
        <dbReference type="ARBA" id="ARBA00022989"/>
    </source>
</evidence>
<reference evidence="9" key="1">
    <citation type="submission" date="2020-10" db="EMBL/GenBank/DDBJ databases">
        <authorList>
            <person name="Gilroy R."/>
        </authorList>
    </citation>
    <scope>NUCLEOTIDE SEQUENCE</scope>
    <source>
        <strain evidence="9">CHK197-8231</strain>
    </source>
</reference>
<feature type="transmembrane region" description="Helical" evidence="7">
    <location>
        <begin position="285"/>
        <end position="303"/>
    </location>
</feature>
<sequence>MGEVTVEKNDELVMKLLHYFITEQGYNPIVLHGAKNEIWLENIDASYGIVRINTGYIHNKEQLDFDLFKTKSILGKIKKKMMTMHMNVLSFYLNMGENVSFENGENSIANVTCIQLTKIDDLNEHPLLLEAFPNITKKTTYAEKGMDLFIKLTREINKKSEEDAMRAEQVFRMKKPVITYLLIAINMFVFICMYLFGNGSQDPFTLLNFGANYGDLVRAGEYYRLFTCAFLHIGVLHLFVNMYSLYVIGPQLESFLGKTKFLIVYLFSALSGSLLSICFTDGVSAGASGALFGLLGSLLYFGYHYRIYLGSVMKSQIIPIIILNLLMGFFVGGVDNAAHIGGLIGGALITMALGVKYKSTTFEKINGWILTAIFLGFVIYVGFIGL</sequence>
<proteinExistence type="inferred from homology"/>
<keyword evidence="4" id="KW-0378">Hydrolase</keyword>
<evidence type="ECO:0000313" key="9">
    <source>
        <dbReference type="EMBL" id="HIU22579.1"/>
    </source>
</evidence>
<comment type="subcellular location">
    <subcellularLocation>
        <location evidence="1">Membrane</location>
        <topology evidence="1">Multi-pass membrane protein</topology>
    </subcellularLocation>
</comment>
<comment type="caution">
    <text evidence="9">The sequence shown here is derived from an EMBL/GenBank/DDBJ whole genome shotgun (WGS) entry which is preliminary data.</text>
</comment>
<dbReference type="EMBL" id="DVML01000020">
    <property type="protein sequence ID" value="HIU22579.1"/>
    <property type="molecule type" value="Genomic_DNA"/>
</dbReference>
<dbReference type="Pfam" id="PF01694">
    <property type="entry name" value="Rhomboid"/>
    <property type="match status" value="1"/>
</dbReference>
<evidence type="ECO:0000256" key="1">
    <source>
        <dbReference type="ARBA" id="ARBA00004141"/>
    </source>
</evidence>
<keyword evidence="5 7" id="KW-1133">Transmembrane helix</keyword>
<gene>
    <name evidence="9" type="ORF">IAD49_03250</name>
</gene>
<evidence type="ECO:0000256" key="3">
    <source>
        <dbReference type="ARBA" id="ARBA00022692"/>
    </source>
</evidence>
<accession>A0A9D1HU46</accession>
<dbReference type="InterPro" id="IPR035952">
    <property type="entry name" value="Rhomboid-like_sf"/>
</dbReference>
<dbReference type="Proteomes" id="UP000824087">
    <property type="component" value="Unassembled WGS sequence"/>
</dbReference>
<feature type="transmembrane region" description="Helical" evidence="7">
    <location>
        <begin position="315"/>
        <end position="331"/>
    </location>
</feature>
<feature type="transmembrane region" description="Helical" evidence="7">
    <location>
        <begin position="337"/>
        <end position="355"/>
    </location>
</feature>
<reference evidence="9" key="2">
    <citation type="journal article" date="2021" name="PeerJ">
        <title>Extensive microbial diversity within the chicken gut microbiome revealed by metagenomics and culture.</title>
        <authorList>
            <person name="Gilroy R."/>
            <person name="Ravi A."/>
            <person name="Getino M."/>
            <person name="Pursley I."/>
            <person name="Horton D.L."/>
            <person name="Alikhan N.F."/>
            <person name="Baker D."/>
            <person name="Gharbi K."/>
            <person name="Hall N."/>
            <person name="Watson M."/>
            <person name="Adriaenssens E.M."/>
            <person name="Foster-Nyarko E."/>
            <person name="Jarju S."/>
            <person name="Secka A."/>
            <person name="Antonio M."/>
            <person name="Oren A."/>
            <person name="Chaudhuri R.R."/>
            <person name="La Ragione R."/>
            <person name="Hildebrand F."/>
            <person name="Pallen M.J."/>
        </authorList>
    </citation>
    <scope>NUCLEOTIDE SEQUENCE</scope>
    <source>
        <strain evidence="9">CHK197-8231</strain>
    </source>
</reference>
<feature type="domain" description="Peptidase S54 rhomboid" evidence="8">
    <location>
        <begin position="220"/>
        <end position="353"/>
    </location>
</feature>
<evidence type="ECO:0000256" key="7">
    <source>
        <dbReference type="SAM" id="Phobius"/>
    </source>
</evidence>
<keyword evidence="3 7" id="KW-0812">Transmembrane</keyword>
<evidence type="ECO:0000256" key="6">
    <source>
        <dbReference type="ARBA" id="ARBA00023136"/>
    </source>
</evidence>